<accession>E3NDT0</accession>
<proteinExistence type="predicted"/>
<dbReference type="EMBL" id="DS268613">
    <property type="protein sequence ID" value="EFO94131.1"/>
    <property type="molecule type" value="Genomic_DNA"/>
</dbReference>
<reference evidence="1" key="1">
    <citation type="submission" date="2007-07" db="EMBL/GenBank/DDBJ databases">
        <title>PCAP assembly of the Caenorhabditis remanei genome.</title>
        <authorList>
            <consortium name="The Caenorhabditis remanei Sequencing Consortium"/>
            <person name="Wilson R.K."/>
        </authorList>
    </citation>
    <scope>NUCLEOTIDE SEQUENCE [LARGE SCALE GENOMIC DNA]</scope>
    <source>
        <strain evidence="1">PB4641</strain>
    </source>
</reference>
<organism evidence="2">
    <name type="scientific">Caenorhabditis remanei</name>
    <name type="common">Caenorhabditis vulgaris</name>
    <dbReference type="NCBI Taxonomy" id="31234"/>
    <lineage>
        <taxon>Eukaryota</taxon>
        <taxon>Metazoa</taxon>
        <taxon>Ecdysozoa</taxon>
        <taxon>Nematoda</taxon>
        <taxon>Chromadorea</taxon>
        <taxon>Rhabditida</taxon>
        <taxon>Rhabditina</taxon>
        <taxon>Rhabditomorpha</taxon>
        <taxon>Rhabditoidea</taxon>
        <taxon>Rhabditidae</taxon>
        <taxon>Peloderinae</taxon>
        <taxon>Caenorhabditis</taxon>
    </lineage>
</organism>
<evidence type="ECO:0000313" key="1">
    <source>
        <dbReference type="EMBL" id="EFO94131.1"/>
    </source>
</evidence>
<evidence type="ECO:0000313" key="2">
    <source>
        <dbReference type="Proteomes" id="UP000008281"/>
    </source>
</evidence>
<gene>
    <name evidence="1" type="ORF">CRE_25877</name>
</gene>
<keyword evidence="2" id="KW-1185">Reference proteome</keyword>
<sequence length="62" mass="7434">MSKETTKRRFHLQDQRIPSLSSAFDATKRARRKTPVSGRSHFYEIWKENKGKLYFVFEILSK</sequence>
<dbReference type="AlphaFoldDB" id="E3NDT0"/>
<name>E3NDT0_CAERE</name>
<dbReference type="Proteomes" id="UP000008281">
    <property type="component" value="Unassembled WGS sequence"/>
</dbReference>
<dbReference type="HOGENOM" id="CLU_2906199_0_0_1"/>
<dbReference type="InParanoid" id="E3NDT0"/>
<protein>
    <submittedName>
        <fullName evidence="1">Uncharacterized protein</fullName>
    </submittedName>
</protein>